<proteinExistence type="predicted"/>
<sequence length="432" mass="46661">MKRNVVIKLFLLSAVLLAVSCSKSKTGEETTPTTTKNKGVPVDKPFINVKVKNHPDATVKIDDVNKKIVISFAHPVQLKKMSLDFELAGKVRLNTAQSTFDLLAPYSLNINNNTHQQIYTITGEAKAADYSGWTEDTSFGELPTHIKLFKNISMQGKAGIAYFALVDLAKDYKFNVIGGASGVKTPSLFYEQLPAAQKPTILINSGYFTYSDVQGMYGVSLLIQEGTTVRHNTTSTDRLGKTYYMTRSAIGMERNGALEINWVYTDGINAPTYAYPAPAANIEGETPLSKPSLAFPANGRIWNAYMASGAGPIAAKDGKVVPFEKMKQELITGDGSANRPRSAVGLTSDNKMIVYVNQGNGFDGLGGYTWEEVGRELVKLGCYDVLHFDGGGSSCMLINGKPLIKGGEVDTPSAPNPNGAKQRAVATVVTVY</sequence>
<dbReference type="Proteomes" id="UP001597440">
    <property type="component" value="Unassembled WGS sequence"/>
</dbReference>
<keyword evidence="3" id="KW-0378">Hydrolase</keyword>
<evidence type="ECO:0000313" key="4">
    <source>
        <dbReference type="Proteomes" id="UP001597440"/>
    </source>
</evidence>
<dbReference type="InterPro" id="IPR018711">
    <property type="entry name" value="NAGPA"/>
</dbReference>
<dbReference type="GO" id="GO:0016798">
    <property type="term" value="F:hydrolase activity, acting on glycosyl bonds"/>
    <property type="evidence" value="ECO:0007669"/>
    <property type="project" value="UniProtKB-KW"/>
</dbReference>
<keyword evidence="1" id="KW-0732">Signal</keyword>
<evidence type="ECO:0000259" key="2">
    <source>
        <dbReference type="Pfam" id="PF09992"/>
    </source>
</evidence>
<keyword evidence="4" id="KW-1185">Reference proteome</keyword>
<accession>A0ABW5L049</accession>
<reference evidence="4" key="1">
    <citation type="journal article" date="2019" name="Int. J. Syst. Evol. Microbiol.">
        <title>The Global Catalogue of Microorganisms (GCM) 10K type strain sequencing project: providing services to taxonomists for standard genome sequencing and annotation.</title>
        <authorList>
            <consortium name="The Broad Institute Genomics Platform"/>
            <consortium name="The Broad Institute Genome Sequencing Center for Infectious Disease"/>
            <person name="Wu L."/>
            <person name="Ma J."/>
        </authorList>
    </citation>
    <scope>NUCLEOTIDE SEQUENCE [LARGE SCALE GENOMIC DNA]</scope>
    <source>
        <strain evidence="4">KCTC 52298</strain>
    </source>
</reference>
<dbReference type="PROSITE" id="PS51257">
    <property type="entry name" value="PROKAR_LIPOPROTEIN"/>
    <property type="match status" value="1"/>
</dbReference>
<comment type="caution">
    <text evidence="3">The sequence shown here is derived from an EMBL/GenBank/DDBJ whole genome shotgun (WGS) entry which is preliminary data.</text>
</comment>
<keyword evidence="3" id="KW-0326">Glycosidase</keyword>
<evidence type="ECO:0000256" key="1">
    <source>
        <dbReference type="SAM" id="SignalP"/>
    </source>
</evidence>
<name>A0ABW5L049_9SPHI</name>
<evidence type="ECO:0000313" key="3">
    <source>
        <dbReference type="EMBL" id="MFD2553570.1"/>
    </source>
</evidence>
<gene>
    <name evidence="3" type="ORF">ACFSQW_04155</name>
</gene>
<dbReference type="RefSeq" id="WP_210355081.1">
    <property type="nucleotide sequence ID" value="NZ_JAEQMU010000004.1"/>
</dbReference>
<organism evidence="3 4">
    <name type="scientific">Sphingobacterium tabacisoli</name>
    <dbReference type="NCBI Taxonomy" id="2044855"/>
    <lineage>
        <taxon>Bacteria</taxon>
        <taxon>Pseudomonadati</taxon>
        <taxon>Bacteroidota</taxon>
        <taxon>Sphingobacteriia</taxon>
        <taxon>Sphingobacteriales</taxon>
        <taxon>Sphingobacteriaceae</taxon>
        <taxon>Sphingobacterium</taxon>
    </lineage>
</organism>
<feature type="signal peptide" evidence="1">
    <location>
        <begin position="1"/>
        <end position="18"/>
    </location>
</feature>
<dbReference type="PANTHER" id="PTHR40446">
    <property type="entry name" value="N-ACETYLGLUCOSAMINE-1-PHOSPHODIESTER ALPHA-N-ACETYLGLUCOSAMINIDASE"/>
    <property type="match status" value="1"/>
</dbReference>
<dbReference type="Pfam" id="PF09992">
    <property type="entry name" value="NAGPA"/>
    <property type="match status" value="1"/>
</dbReference>
<protein>
    <submittedName>
        <fullName evidence="3">Phosphodiester glycosidase family protein</fullName>
    </submittedName>
</protein>
<dbReference type="PANTHER" id="PTHR40446:SF2">
    <property type="entry name" value="N-ACETYLGLUCOSAMINE-1-PHOSPHODIESTER ALPHA-N-ACETYLGLUCOSAMINIDASE"/>
    <property type="match status" value="1"/>
</dbReference>
<feature type="domain" description="Phosphodiester glycosidase" evidence="2">
    <location>
        <begin position="302"/>
        <end position="432"/>
    </location>
</feature>
<dbReference type="EMBL" id="JBHULD010000004">
    <property type="protein sequence ID" value="MFD2553570.1"/>
    <property type="molecule type" value="Genomic_DNA"/>
</dbReference>
<feature type="chain" id="PRO_5045458682" evidence="1">
    <location>
        <begin position="19"/>
        <end position="432"/>
    </location>
</feature>